<evidence type="ECO:0000259" key="6">
    <source>
        <dbReference type="PROSITE" id="PS50888"/>
    </source>
</evidence>
<dbReference type="Pfam" id="PF00010">
    <property type="entry name" value="HLH"/>
    <property type="match status" value="1"/>
</dbReference>
<feature type="compositionally biased region" description="Low complexity" evidence="5">
    <location>
        <begin position="79"/>
        <end position="97"/>
    </location>
</feature>
<evidence type="ECO:0000256" key="1">
    <source>
        <dbReference type="ARBA" id="ARBA00023015"/>
    </source>
</evidence>
<feature type="compositionally biased region" description="Pro residues" evidence="5">
    <location>
        <begin position="13"/>
        <end position="24"/>
    </location>
</feature>
<evidence type="ECO:0000256" key="4">
    <source>
        <dbReference type="ARBA" id="ARBA00075195"/>
    </source>
</evidence>
<dbReference type="InterPro" id="IPR036638">
    <property type="entry name" value="HLH_DNA-bd_sf"/>
</dbReference>
<dbReference type="SMART" id="SM00353">
    <property type="entry name" value="HLH"/>
    <property type="match status" value="1"/>
</dbReference>
<dbReference type="InterPro" id="IPR011598">
    <property type="entry name" value="bHLH_dom"/>
</dbReference>
<dbReference type="PROSITE" id="PS50888">
    <property type="entry name" value="BHLH"/>
    <property type="match status" value="1"/>
</dbReference>
<evidence type="ECO:0000313" key="7">
    <source>
        <dbReference type="EMBL" id="KAK0148209.1"/>
    </source>
</evidence>
<dbReference type="SUPFAM" id="SSF47459">
    <property type="entry name" value="HLH, helix-loop-helix DNA-binding domain"/>
    <property type="match status" value="1"/>
</dbReference>
<feature type="region of interest" description="Disordered" evidence="5">
    <location>
        <begin position="1"/>
        <end position="127"/>
    </location>
</feature>
<sequence length="453" mass="48266">MMDKVPTSGLQPASPPSLPRPSPSPSLSSTASEGPGTPLQASYSSPHPDDNTDPHLPTAGPVTMETASPSHGAEGEAVAMETETATGAPAAARLSPPRSSPPPLLPTTMSTTSKKTPTAVSRASPAPLPPHIPVISLGHSKPRLPLHHTPLTALHPIPTRLAAPPGDIRLTQLTSLSMGGPGGCPGGPLGPSPGNLFPHQYLSAHPFFTSSYLGPAGTYGIFPSSRIKRRPSSHFEMELNDCESECVLVKGIYLKEQDRSPPQKLARRVFTNSRERWRQQNVNGAFSELRKLIPTHPTDKKLSKNEILRLAMKYINFLVSLLQDQTLDKTTSSPEYHAHEEKAEEGEEEEEEEEEGRAVDDLDSSELFKRSFPSAASRPPAADPACPASDAAPRRRDSVDSLVILGNSSATSSCYGDTDSEESFGAKASLVTRGILGKVKGQIRTTAAASDVR</sequence>
<comment type="caution">
    <text evidence="7">The sequence shown here is derived from an EMBL/GenBank/DDBJ whole genome shotgun (WGS) entry which is preliminary data.</text>
</comment>
<evidence type="ECO:0000256" key="2">
    <source>
        <dbReference type="ARBA" id="ARBA00023125"/>
    </source>
</evidence>
<dbReference type="PANTHER" id="PTHR13864:SF25">
    <property type="entry name" value="PROTEIN LYL-1-LIKE ISOFORM X1-RELATED"/>
    <property type="match status" value="1"/>
</dbReference>
<evidence type="ECO:0000256" key="5">
    <source>
        <dbReference type="SAM" id="MobiDB-lite"/>
    </source>
</evidence>
<feature type="compositionally biased region" description="Acidic residues" evidence="5">
    <location>
        <begin position="343"/>
        <end position="355"/>
    </location>
</feature>
<dbReference type="Proteomes" id="UP001174136">
    <property type="component" value="Unassembled WGS sequence"/>
</dbReference>
<dbReference type="InterPro" id="IPR040238">
    <property type="entry name" value="TAL-like"/>
</dbReference>
<dbReference type="FunFam" id="4.10.280.10:FF:000015">
    <property type="entry name" value="T-cell acute lymphocytic leukemia 1"/>
    <property type="match status" value="1"/>
</dbReference>
<dbReference type="CDD" id="cd19705">
    <property type="entry name" value="bHLH_TS_LYL1"/>
    <property type="match status" value="1"/>
</dbReference>
<dbReference type="Gene3D" id="4.10.280.10">
    <property type="entry name" value="Helix-loop-helix DNA-binding domain"/>
    <property type="match status" value="1"/>
</dbReference>
<dbReference type="EMBL" id="JAOPHQ010002071">
    <property type="protein sequence ID" value="KAK0148209.1"/>
    <property type="molecule type" value="Genomic_DNA"/>
</dbReference>
<keyword evidence="2" id="KW-0238">DNA-binding</keyword>
<proteinExistence type="predicted"/>
<feature type="region of interest" description="Disordered" evidence="5">
    <location>
        <begin position="329"/>
        <end position="402"/>
    </location>
</feature>
<dbReference type="GO" id="GO:0000981">
    <property type="term" value="F:DNA-binding transcription factor activity, RNA polymerase II-specific"/>
    <property type="evidence" value="ECO:0007669"/>
    <property type="project" value="InterPro"/>
</dbReference>
<accession>A0AA47MY35</accession>
<feature type="compositionally biased region" description="Low complexity" evidence="5">
    <location>
        <begin position="106"/>
        <end position="119"/>
    </location>
</feature>
<keyword evidence="1" id="KW-0805">Transcription regulation</keyword>
<dbReference type="GO" id="GO:0000978">
    <property type="term" value="F:RNA polymerase II cis-regulatory region sequence-specific DNA binding"/>
    <property type="evidence" value="ECO:0007669"/>
    <property type="project" value="TreeGrafter"/>
</dbReference>
<protein>
    <recommendedName>
        <fullName evidence="4">Stem cell protein</fullName>
    </recommendedName>
</protein>
<evidence type="ECO:0000313" key="8">
    <source>
        <dbReference type="Proteomes" id="UP001174136"/>
    </source>
</evidence>
<organism evidence="7 8">
    <name type="scientific">Merluccius polli</name>
    <name type="common">Benguela hake</name>
    <name type="synonym">Merluccius cadenati</name>
    <dbReference type="NCBI Taxonomy" id="89951"/>
    <lineage>
        <taxon>Eukaryota</taxon>
        <taxon>Metazoa</taxon>
        <taxon>Chordata</taxon>
        <taxon>Craniata</taxon>
        <taxon>Vertebrata</taxon>
        <taxon>Euteleostomi</taxon>
        <taxon>Actinopterygii</taxon>
        <taxon>Neopterygii</taxon>
        <taxon>Teleostei</taxon>
        <taxon>Neoteleostei</taxon>
        <taxon>Acanthomorphata</taxon>
        <taxon>Zeiogadaria</taxon>
        <taxon>Gadariae</taxon>
        <taxon>Gadiformes</taxon>
        <taxon>Gadoidei</taxon>
        <taxon>Merlucciidae</taxon>
        <taxon>Merluccius</taxon>
    </lineage>
</organism>
<evidence type="ECO:0000256" key="3">
    <source>
        <dbReference type="ARBA" id="ARBA00023163"/>
    </source>
</evidence>
<name>A0AA47MY35_MERPO</name>
<dbReference type="AlphaFoldDB" id="A0AA47MY35"/>
<keyword evidence="8" id="KW-1185">Reference proteome</keyword>
<dbReference type="GO" id="GO:0046983">
    <property type="term" value="F:protein dimerization activity"/>
    <property type="evidence" value="ECO:0007669"/>
    <property type="project" value="InterPro"/>
</dbReference>
<reference evidence="7" key="1">
    <citation type="journal article" date="2023" name="Front. Mar. Sci.">
        <title>A new Merluccius polli reference genome to investigate the effects of global change in West African waters.</title>
        <authorList>
            <person name="Mateo J.L."/>
            <person name="Blanco-Fernandez C."/>
            <person name="Garcia-Vazquez E."/>
            <person name="Machado-Schiaffino G."/>
        </authorList>
    </citation>
    <scope>NUCLEOTIDE SEQUENCE</scope>
    <source>
        <strain evidence="7">C29</strain>
        <tissue evidence="7">Fin</tissue>
    </source>
</reference>
<feature type="compositionally biased region" description="Low complexity" evidence="5">
    <location>
        <begin position="370"/>
        <end position="391"/>
    </location>
</feature>
<dbReference type="PANTHER" id="PTHR13864">
    <property type="entry name" value="T-CELL ACUTE LYMPHOCYTIC LEUKEMIA/STEM CELL LEUKEMIA-RELATED"/>
    <property type="match status" value="1"/>
</dbReference>
<gene>
    <name evidence="7" type="primary">LYL1</name>
    <name evidence="7" type="ORF">N1851_011864</name>
</gene>
<feature type="domain" description="BHLH" evidence="6">
    <location>
        <begin position="266"/>
        <end position="318"/>
    </location>
</feature>
<keyword evidence="3" id="KW-0804">Transcription</keyword>